<dbReference type="InterPro" id="IPR029056">
    <property type="entry name" value="Ribokinase-like"/>
</dbReference>
<evidence type="ECO:0000256" key="3">
    <source>
        <dbReference type="ARBA" id="ARBA00022777"/>
    </source>
</evidence>
<dbReference type="PANTHER" id="PTHR10584">
    <property type="entry name" value="SUGAR KINASE"/>
    <property type="match status" value="1"/>
</dbReference>
<keyword evidence="2 4" id="KW-0808">Transferase</keyword>
<dbReference type="AlphaFoldDB" id="A0A662DLJ1"/>
<dbReference type="EMBL" id="QMQB01000007">
    <property type="protein sequence ID" value="RLE15171.1"/>
    <property type="molecule type" value="Genomic_DNA"/>
</dbReference>
<dbReference type="GO" id="GO:0016301">
    <property type="term" value="F:kinase activity"/>
    <property type="evidence" value="ECO:0007669"/>
    <property type="project" value="UniProtKB-KW"/>
</dbReference>
<comment type="similarity">
    <text evidence="1 4">Belongs to the carbohydrate kinase PfkB family.</text>
</comment>
<protein>
    <submittedName>
        <fullName evidence="6">Carbohydrate kinase</fullName>
    </submittedName>
</protein>
<dbReference type="InterPro" id="IPR002173">
    <property type="entry name" value="Carboh/pur_kinase_PfkB_CS"/>
</dbReference>
<evidence type="ECO:0000256" key="4">
    <source>
        <dbReference type="RuleBase" id="RU003704"/>
    </source>
</evidence>
<organism evidence="6 7">
    <name type="scientific">Aerophobetes bacterium</name>
    <dbReference type="NCBI Taxonomy" id="2030807"/>
    <lineage>
        <taxon>Bacteria</taxon>
        <taxon>Candidatus Aerophobota</taxon>
    </lineage>
</organism>
<dbReference type="SUPFAM" id="SSF53613">
    <property type="entry name" value="Ribokinase-like"/>
    <property type="match status" value="1"/>
</dbReference>
<evidence type="ECO:0000313" key="7">
    <source>
        <dbReference type="Proteomes" id="UP000267654"/>
    </source>
</evidence>
<evidence type="ECO:0000256" key="1">
    <source>
        <dbReference type="ARBA" id="ARBA00010688"/>
    </source>
</evidence>
<dbReference type="Proteomes" id="UP000267654">
    <property type="component" value="Unassembled WGS sequence"/>
</dbReference>
<reference evidence="6 7" key="1">
    <citation type="submission" date="2018-06" db="EMBL/GenBank/DDBJ databases">
        <title>Extensive metabolic versatility and redundancy in microbially diverse, dynamic hydrothermal sediments.</title>
        <authorList>
            <person name="Dombrowski N."/>
            <person name="Teske A."/>
            <person name="Baker B.J."/>
        </authorList>
    </citation>
    <scope>NUCLEOTIDE SEQUENCE [LARGE SCALE GENOMIC DNA]</scope>
    <source>
        <strain evidence="6">B19_G9</strain>
    </source>
</reference>
<dbReference type="GO" id="GO:0005829">
    <property type="term" value="C:cytosol"/>
    <property type="evidence" value="ECO:0007669"/>
    <property type="project" value="TreeGrafter"/>
</dbReference>
<proteinExistence type="inferred from homology"/>
<evidence type="ECO:0000256" key="2">
    <source>
        <dbReference type="ARBA" id="ARBA00022679"/>
    </source>
</evidence>
<dbReference type="InterPro" id="IPR011611">
    <property type="entry name" value="PfkB_dom"/>
</dbReference>
<dbReference type="PRINTS" id="PR00990">
    <property type="entry name" value="RIBOKINASE"/>
</dbReference>
<keyword evidence="3 4" id="KW-0418">Kinase</keyword>
<dbReference type="InterPro" id="IPR002139">
    <property type="entry name" value="Ribo/fructo_kinase"/>
</dbReference>
<evidence type="ECO:0000313" key="6">
    <source>
        <dbReference type="EMBL" id="RLE15171.1"/>
    </source>
</evidence>
<dbReference type="Pfam" id="PF00294">
    <property type="entry name" value="PfkB"/>
    <property type="match status" value="1"/>
</dbReference>
<gene>
    <name evidence="6" type="ORF">DRI96_00355</name>
</gene>
<evidence type="ECO:0000259" key="5">
    <source>
        <dbReference type="Pfam" id="PF00294"/>
    </source>
</evidence>
<dbReference type="CDD" id="cd01166">
    <property type="entry name" value="KdgK"/>
    <property type="match status" value="1"/>
</dbReference>
<accession>A0A662DLJ1</accession>
<name>A0A662DLJ1_UNCAE</name>
<dbReference type="PROSITE" id="PS00583">
    <property type="entry name" value="PFKB_KINASES_1"/>
    <property type="match status" value="1"/>
</dbReference>
<dbReference type="GO" id="GO:0006796">
    <property type="term" value="P:phosphate-containing compound metabolic process"/>
    <property type="evidence" value="ECO:0007669"/>
    <property type="project" value="UniProtKB-ARBA"/>
</dbReference>
<comment type="caution">
    <text evidence="6">The sequence shown here is derived from an EMBL/GenBank/DDBJ whole genome shotgun (WGS) entry which is preliminary data.</text>
</comment>
<dbReference type="PANTHER" id="PTHR10584:SF166">
    <property type="entry name" value="RIBOKINASE"/>
    <property type="match status" value="1"/>
</dbReference>
<sequence>MGKVDVVCAGILVTDIFSSILPELPKPGQLILVDDIYLSTGGCASNTAVSLSKLGIKSGAVGKIGKDLFGDFIVNYLKEKGVDTSGISRSSDKATSKTIVLLTFNEDRRFIHNFGANADFGLEDIDFDYISQTKALYIGGYLDLPRLNQASVTKLLKFAREKGVITFLDVVVAHPHPELINECKDAFPYVNYFLPNRDEAKILTGEDDPRAQAETFLKYNPEMTVVITMGKEGSLVRTKEKIIQAKSYSVKIVDPSGGGDAFDAGFIFGVLENWELEEALKFASALGASAVTAIGCTPGVFTKDEALKFIRENKLEMEVIRASL</sequence>
<feature type="domain" description="Carbohydrate kinase PfkB" evidence="5">
    <location>
        <begin position="6"/>
        <end position="298"/>
    </location>
</feature>
<dbReference type="Gene3D" id="3.40.1190.20">
    <property type="match status" value="1"/>
</dbReference>
<dbReference type="PROSITE" id="PS00584">
    <property type="entry name" value="PFKB_KINASES_2"/>
    <property type="match status" value="1"/>
</dbReference>